<organism evidence="2">
    <name type="scientific">Mangrovimonas cancribranchiae</name>
    <dbReference type="NCBI Taxonomy" id="3080055"/>
    <lineage>
        <taxon>Bacteria</taxon>
        <taxon>Pseudomonadati</taxon>
        <taxon>Bacteroidota</taxon>
        <taxon>Flavobacteriia</taxon>
        <taxon>Flavobacteriales</taxon>
        <taxon>Flavobacteriaceae</taxon>
        <taxon>Mangrovimonas</taxon>
    </lineage>
</organism>
<dbReference type="EMBL" id="CP136924">
    <property type="protein sequence ID" value="WXA04184.1"/>
    <property type="molecule type" value="Genomic_DNA"/>
</dbReference>
<keyword evidence="3" id="KW-1185">Reference proteome</keyword>
<evidence type="ECO:0000313" key="3">
    <source>
        <dbReference type="Proteomes" id="UP001368318"/>
    </source>
</evidence>
<gene>
    <name evidence="2" type="ORF">R3L15_00640</name>
    <name evidence="1" type="ORF">R3L16_06755</name>
</gene>
<sequence length="125" mass="14365">MKVLHILIVLYLLPITLLAQNPFDQEKSLKLSSSDSFGFKSDSIAFNSLVKGNQKPTVMVNGISLESNLRCSKPLNQNLNQNNTKTDFSLYKKDNGLRQMTFKQTFPAYKDPTKRWHYKFVDNCD</sequence>
<dbReference type="KEGG" id="mcaa:R3L15_00640"/>
<reference evidence="2 3" key="1">
    <citation type="submission" date="2023-10" db="EMBL/GenBank/DDBJ databases">
        <title>Culture-based analysis of two novel bacteria associated with mangrove crab gills.</title>
        <authorList>
            <person name="Yang X."/>
            <person name="Garuglieri E."/>
            <person name="Van Goethem M.W."/>
            <person name="Fusi M."/>
            <person name="Marasco R."/>
            <person name="Daffonchio D.G."/>
        </authorList>
    </citation>
    <scope>NUCLEOTIDE SEQUENCE</scope>
    <source>
        <strain evidence="2">UG2-1</strain>
        <strain evidence="1">UG2-2</strain>
        <strain evidence="3">UG2_2</strain>
    </source>
</reference>
<protein>
    <submittedName>
        <fullName evidence="2">Uncharacterized protein</fullName>
    </submittedName>
</protein>
<dbReference type="AlphaFoldDB" id="A0AAU6P7F4"/>
<evidence type="ECO:0000313" key="1">
    <source>
        <dbReference type="EMBL" id="WXA04184.1"/>
    </source>
</evidence>
<dbReference type="Proteomes" id="UP001368318">
    <property type="component" value="Chromosome"/>
</dbReference>
<dbReference type="EMBL" id="CP136925">
    <property type="protein sequence ID" value="WXA13397.1"/>
    <property type="molecule type" value="Genomic_DNA"/>
</dbReference>
<evidence type="ECO:0000313" key="2">
    <source>
        <dbReference type="EMBL" id="WXA13397.1"/>
    </source>
</evidence>
<dbReference type="RefSeq" id="WP_338732619.1">
    <property type="nucleotide sequence ID" value="NZ_CP136924.1"/>
</dbReference>
<proteinExistence type="predicted"/>
<accession>A0AAU6P7F4</accession>
<name>A0AAU6P7F4_9FLAO</name>